<dbReference type="PANTHER" id="PTHR44858">
    <property type="entry name" value="TETRATRICOPEPTIDE REPEAT PROTEIN 6"/>
    <property type="match status" value="1"/>
</dbReference>
<evidence type="ECO:0000313" key="5">
    <source>
        <dbReference type="EMBL" id="BBO81954.1"/>
    </source>
</evidence>
<dbReference type="Pfam" id="PF13432">
    <property type="entry name" value="TPR_16"/>
    <property type="match status" value="1"/>
</dbReference>
<dbReference type="EMBL" id="AP021876">
    <property type="protein sequence ID" value="BBO81954.1"/>
    <property type="molecule type" value="Genomic_DNA"/>
</dbReference>
<dbReference type="InterPro" id="IPR050498">
    <property type="entry name" value="Ycf3"/>
</dbReference>
<proteinExistence type="predicted"/>
<dbReference type="PROSITE" id="PS50005">
    <property type="entry name" value="TPR"/>
    <property type="match status" value="7"/>
</dbReference>
<dbReference type="KEGG" id="dov:DSCO28_25200"/>
<dbReference type="Pfam" id="PF13181">
    <property type="entry name" value="TPR_8"/>
    <property type="match status" value="1"/>
</dbReference>
<dbReference type="Gene3D" id="1.25.40.10">
    <property type="entry name" value="Tetratricopeptide repeat domain"/>
    <property type="match status" value="5"/>
</dbReference>
<dbReference type="InterPro" id="IPR019734">
    <property type="entry name" value="TPR_rpt"/>
</dbReference>
<gene>
    <name evidence="5" type="ORF">DSCO28_25200</name>
</gene>
<feature type="repeat" description="TPR" evidence="3">
    <location>
        <begin position="438"/>
        <end position="471"/>
    </location>
</feature>
<sequence length="494" mass="55594">MGNKSKKTKSIIGIALIILIGVVVWSMIDTRSKWKHQELGIAEYGQGNYKNAIKHFTSGIASNPGNASLYNNRGLAYFKLKEYKKALSDYDKALELNTDFAVAYCNRGLAHFKSTSVPGTTEKDQIYNKAIIDFTKAIELDPKQIVDAYYNRGLTYNQSIHYYRKPFTDEVEGTYQKALSDFDRTLALDPGYALAFAGKGNAYYRHGDWNTAEEEYNKAIELKDKIVEKWGKNSLAGVFSSRARNYIALNELEKSGSDYEKVLELDPRSTAPSGHGASVWFQLKHYDKLIEAYNKIIDLIENDSEFKNFSGIGRSYAGRAKTYYLLGQYDKAIADYHKALSSGSAEGHGYSITEVHRYLGKTYLSTGKRQAAENELEKAIKLYGDKTDSKIKRVASGGYTGRGACWIDLEEYENAISDFENALVLNTPFDAQKDRGYAEAHKNLGLVYWKMGQMEKANEYLNKAAGLFEDSGKKYQAKELKEALKTGDVKDLFS</sequence>
<keyword evidence="4" id="KW-0812">Transmembrane</keyword>
<keyword evidence="1" id="KW-0677">Repeat</keyword>
<feature type="repeat" description="TPR" evidence="3">
    <location>
        <begin position="67"/>
        <end position="100"/>
    </location>
</feature>
<evidence type="ECO:0000256" key="2">
    <source>
        <dbReference type="ARBA" id="ARBA00022803"/>
    </source>
</evidence>
<evidence type="ECO:0000256" key="3">
    <source>
        <dbReference type="PROSITE-ProRule" id="PRU00339"/>
    </source>
</evidence>
<dbReference type="PANTHER" id="PTHR44858:SF1">
    <property type="entry name" value="UDP-N-ACETYLGLUCOSAMINE--PEPTIDE N-ACETYLGLUCOSAMINYLTRANSFERASE SPINDLY-RELATED"/>
    <property type="match status" value="1"/>
</dbReference>
<feature type="repeat" description="TPR" evidence="3">
    <location>
        <begin position="193"/>
        <end position="226"/>
    </location>
</feature>
<accession>A0A5K7ZKQ9</accession>
<reference evidence="5 6" key="1">
    <citation type="submission" date="2019-11" db="EMBL/GenBank/DDBJ databases">
        <title>Comparative genomics of hydrocarbon-degrading Desulfosarcina strains.</title>
        <authorList>
            <person name="Watanabe M."/>
            <person name="Kojima H."/>
            <person name="Fukui M."/>
        </authorList>
    </citation>
    <scope>NUCLEOTIDE SEQUENCE [LARGE SCALE GENOMIC DNA]</scope>
    <source>
        <strain evidence="5 6">28bB2T</strain>
    </source>
</reference>
<keyword evidence="4" id="KW-1133">Transmembrane helix</keyword>
<feature type="repeat" description="TPR" evidence="3">
    <location>
        <begin position="353"/>
        <end position="386"/>
    </location>
</feature>
<dbReference type="Proteomes" id="UP000425960">
    <property type="component" value="Chromosome"/>
</dbReference>
<keyword evidence="2 3" id="KW-0802">TPR repeat</keyword>
<dbReference type="SUPFAM" id="SSF48452">
    <property type="entry name" value="TPR-like"/>
    <property type="match status" value="3"/>
</dbReference>
<protein>
    <submittedName>
        <fullName evidence="5">Uncharacterized protein</fullName>
    </submittedName>
</protein>
<dbReference type="InterPro" id="IPR011990">
    <property type="entry name" value="TPR-like_helical_dom_sf"/>
</dbReference>
<dbReference type="SMART" id="SM00028">
    <property type="entry name" value="TPR"/>
    <property type="match status" value="10"/>
</dbReference>
<feature type="repeat" description="TPR" evidence="3">
    <location>
        <begin position="313"/>
        <end position="346"/>
    </location>
</feature>
<dbReference type="Pfam" id="PF13424">
    <property type="entry name" value="TPR_12"/>
    <property type="match status" value="2"/>
</dbReference>
<dbReference type="AlphaFoldDB" id="A0A5K7ZKQ9"/>
<keyword evidence="4" id="KW-0472">Membrane</keyword>
<feature type="repeat" description="TPR" evidence="3">
    <location>
        <begin position="396"/>
        <end position="429"/>
    </location>
</feature>
<organism evidence="5 6">
    <name type="scientific">Desulfosarcina ovata subsp. sediminis</name>
    <dbReference type="NCBI Taxonomy" id="885957"/>
    <lineage>
        <taxon>Bacteria</taxon>
        <taxon>Pseudomonadati</taxon>
        <taxon>Thermodesulfobacteriota</taxon>
        <taxon>Desulfobacteria</taxon>
        <taxon>Desulfobacterales</taxon>
        <taxon>Desulfosarcinaceae</taxon>
        <taxon>Desulfosarcina</taxon>
    </lineage>
</organism>
<evidence type="ECO:0000256" key="4">
    <source>
        <dbReference type="SAM" id="Phobius"/>
    </source>
</evidence>
<feature type="repeat" description="TPR" evidence="3">
    <location>
        <begin position="236"/>
        <end position="269"/>
    </location>
</feature>
<name>A0A5K7ZKQ9_9BACT</name>
<evidence type="ECO:0000313" key="6">
    <source>
        <dbReference type="Proteomes" id="UP000425960"/>
    </source>
</evidence>
<dbReference type="PROSITE" id="PS50293">
    <property type="entry name" value="TPR_REGION"/>
    <property type="match status" value="1"/>
</dbReference>
<evidence type="ECO:0000256" key="1">
    <source>
        <dbReference type="ARBA" id="ARBA00022737"/>
    </source>
</evidence>
<dbReference type="RefSeq" id="WP_173179361.1">
    <property type="nucleotide sequence ID" value="NZ_AP021876.1"/>
</dbReference>
<feature type="transmembrane region" description="Helical" evidence="4">
    <location>
        <begin position="12"/>
        <end position="28"/>
    </location>
</feature>
<dbReference type="Pfam" id="PF00515">
    <property type="entry name" value="TPR_1"/>
    <property type="match status" value="1"/>
</dbReference>